<gene>
    <name evidence="7" type="ORF">LOC71_17355</name>
</gene>
<organism evidence="7 8">
    <name type="scientific">Rhodopirellula halodulae</name>
    <dbReference type="NCBI Taxonomy" id="2894198"/>
    <lineage>
        <taxon>Bacteria</taxon>
        <taxon>Pseudomonadati</taxon>
        <taxon>Planctomycetota</taxon>
        <taxon>Planctomycetia</taxon>
        <taxon>Pirellulales</taxon>
        <taxon>Pirellulaceae</taxon>
        <taxon>Rhodopirellula</taxon>
    </lineage>
</organism>
<dbReference type="Proteomes" id="UP001430306">
    <property type="component" value="Unassembled WGS sequence"/>
</dbReference>
<keyword evidence="4 6" id="KW-0472">Membrane</keyword>
<proteinExistence type="predicted"/>
<feature type="compositionally biased region" description="Polar residues" evidence="5">
    <location>
        <begin position="227"/>
        <end position="265"/>
    </location>
</feature>
<evidence type="ECO:0000313" key="7">
    <source>
        <dbReference type="EMBL" id="MCC9644053.1"/>
    </source>
</evidence>
<keyword evidence="8" id="KW-1185">Reference proteome</keyword>
<evidence type="ECO:0000256" key="3">
    <source>
        <dbReference type="ARBA" id="ARBA00022989"/>
    </source>
</evidence>
<dbReference type="PANTHER" id="PTHR37306">
    <property type="entry name" value="COLICIN V PRODUCTION PROTEIN"/>
    <property type="match status" value="1"/>
</dbReference>
<evidence type="ECO:0000256" key="6">
    <source>
        <dbReference type="SAM" id="Phobius"/>
    </source>
</evidence>
<protein>
    <submittedName>
        <fullName evidence="7">CvpA family protein</fullName>
    </submittedName>
</protein>
<keyword evidence="3 6" id="KW-1133">Transmembrane helix</keyword>
<accession>A0ABS8NMN8</accession>
<evidence type="ECO:0000313" key="8">
    <source>
        <dbReference type="Proteomes" id="UP001430306"/>
    </source>
</evidence>
<evidence type="ECO:0000256" key="5">
    <source>
        <dbReference type="SAM" id="MobiDB-lite"/>
    </source>
</evidence>
<evidence type="ECO:0000256" key="1">
    <source>
        <dbReference type="ARBA" id="ARBA00004141"/>
    </source>
</evidence>
<sequence>MQTYDILMTIILVGATLLGAIRGFAWQLASIASIVVSYTVAYRYREPFSQNIHAAPPWNQFLAMFILFVGTSFVIWVALRMVSGMIDRMRLKEFDRQIGALFGLAKGALLCTVITLFAMTLFGERTQQAIVASESGRLIARVLDESDSIMPPELHGVVRPYLDQFSEDESGAANSWFSSHSPNQQPESGWANPSAQTPAEFASGAMQNQTANFIPNGIPNGVPANGFGSSTSPQTFNRFDTATQPSSTPVNSRQSAPSWQQSATPQWAPPRR</sequence>
<dbReference type="PANTHER" id="PTHR37306:SF1">
    <property type="entry name" value="COLICIN V PRODUCTION PROTEIN"/>
    <property type="match status" value="1"/>
</dbReference>
<feature type="transmembrane region" description="Helical" evidence="6">
    <location>
        <begin position="60"/>
        <end position="79"/>
    </location>
</feature>
<dbReference type="RefSeq" id="WP_230275124.1">
    <property type="nucleotide sequence ID" value="NZ_JAJKFW010000025.1"/>
</dbReference>
<feature type="transmembrane region" description="Helical" evidence="6">
    <location>
        <begin position="100"/>
        <end position="122"/>
    </location>
</feature>
<feature type="region of interest" description="Disordered" evidence="5">
    <location>
        <begin position="211"/>
        <end position="272"/>
    </location>
</feature>
<name>A0ABS8NMN8_9BACT</name>
<reference evidence="7" key="1">
    <citation type="submission" date="2021-11" db="EMBL/GenBank/DDBJ databases">
        <title>Genome sequence.</title>
        <authorList>
            <person name="Sun Q."/>
        </authorList>
    </citation>
    <scope>NUCLEOTIDE SEQUENCE</scope>
    <source>
        <strain evidence="7">JC740</strain>
    </source>
</reference>
<evidence type="ECO:0000256" key="4">
    <source>
        <dbReference type="ARBA" id="ARBA00023136"/>
    </source>
</evidence>
<evidence type="ECO:0000256" key="2">
    <source>
        <dbReference type="ARBA" id="ARBA00022692"/>
    </source>
</evidence>
<comment type="caution">
    <text evidence="7">The sequence shown here is derived from an EMBL/GenBank/DDBJ whole genome shotgun (WGS) entry which is preliminary data.</text>
</comment>
<feature type="transmembrane region" description="Helical" evidence="6">
    <location>
        <begin position="7"/>
        <end position="40"/>
    </location>
</feature>
<dbReference type="InterPro" id="IPR003825">
    <property type="entry name" value="Colicin-V_CvpA"/>
</dbReference>
<comment type="subcellular location">
    <subcellularLocation>
        <location evidence="1">Membrane</location>
        <topology evidence="1">Multi-pass membrane protein</topology>
    </subcellularLocation>
</comment>
<dbReference type="Pfam" id="PF02674">
    <property type="entry name" value="Colicin_V"/>
    <property type="match status" value="1"/>
</dbReference>
<dbReference type="EMBL" id="JAJKFW010000025">
    <property type="protein sequence ID" value="MCC9644053.1"/>
    <property type="molecule type" value="Genomic_DNA"/>
</dbReference>
<feature type="region of interest" description="Disordered" evidence="5">
    <location>
        <begin position="172"/>
        <end position="197"/>
    </location>
</feature>
<keyword evidence="2 6" id="KW-0812">Transmembrane</keyword>